<evidence type="ECO:0000313" key="1">
    <source>
        <dbReference type="EMBL" id="SHE67546.1"/>
    </source>
</evidence>
<protein>
    <submittedName>
        <fullName evidence="1">Uncharacterized protein</fullName>
    </submittedName>
</protein>
<gene>
    <name evidence="1" type="ORF">SAMN05444392_102329</name>
</gene>
<sequence>MNEDRVALLLKYLEIATEIEIKSEFVQADLLVEGICNELNKQLGVEMRFESKSVH</sequence>
<dbReference type="Proteomes" id="UP000184476">
    <property type="component" value="Unassembled WGS sequence"/>
</dbReference>
<name>A0A1M4VEY5_9BACL</name>
<reference evidence="1 2" key="1">
    <citation type="submission" date="2016-11" db="EMBL/GenBank/DDBJ databases">
        <authorList>
            <person name="Jaros S."/>
            <person name="Januszkiewicz K."/>
            <person name="Wedrychowicz H."/>
        </authorList>
    </citation>
    <scope>NUCLEOTIDE SEQUENCE [LARGE SCALE GENOMIC DNA]</scope>
    <source>
        <strain evidence="1 2">DSM 44666</strain>
    </source>
</reference>
<dbReference type="RefSeq" id="WP_175552297.1">
    <property type="nucleotide sequence ID" value="NZ_FQVL01000002.1"/>
</dbReference>
<evidence type="ECO:0000313" key="2">
    <source>
        <dbReference type="Proteomes" id="UP000184476"/>
    </source>
</evidence>
<proteinExistence type="predicted"/>
<accession>A0A1M4VEY5</accession>
<dbReference type="AlphaFoldDB" id="A0A1M4VEY5"/>
<keyword evidence="2" id="KW-1185">Reference proteome</keyword>
<dbReference type="EMBL" id="FQVL01000002">
    <property type="protein sequence ID" value="SHE67546.1"/>
    <property type="molecule type" value="Genomic_DNA"/>
</dbReference>
<dbReference type="STRING" id="112248.SAMN05444392_102329"/>
<organism evidence="1 2">
    <name type="scientific">Seinonella peptonophila</name>
    <dbReference type="NCBI Taxonomy" id="112248"/>
    <lineage>
        <taxon>Bacteria</taxon>
        <taxon>Bacillati</taxon>
        <taxon>Bacillota</taxon>
        <taxon>Bacilli</taxon>
        <taxon>Bacillales</taxon>
        <taxon>Thermoactinomycetaceae</taxon>
        <taxon>Seinonella</taxon>
    </lineage>
</organism>